<dbReference type="Proteomes" id="UP000663845">
    <property type="component" value="Unassembled WGS sequence"/>
</dbReference>
<dbReference type="SUPFAM" id="SSF82171">
    <property type="entry name" value="DPP6 N-terminal domain-like"/>
    <property type="match status" value="1"/>
</dbReference>
<sequence>MIRLYFYISLQLILCSTIDIKPKLTLDEFLDYTYFPLISLSPTNKHLLIQTNRPSWNTSSFENALWLHDIENRTKTLITRNFNPTIKPKWSPDGDWITLSLSIQQSEQYIYLYSIVSNKLLPINIGNNIPLTLTWSNNNSVFYLATMNSYLVNNEPNDLDNDEWYDVIQHRKNQMNESTTIYQIDLIDNNSSPSVKINFIKNVSFLIFELLFVPLEEKIVYSTMSTDFDNMDAFELYSIDLRNISALAVRLTNNQIFEHNLQLSTDSQQVFFLSGPLGSTKKTSNDTQYRLYSVNLVNTQTERLADNFHGSITGYIIKRNDNVYIIGQVGTQAHIYTYKLSTKQLIIHNGWNGTYQSIVSSYNNHSTAFVYSSLQKPIEVYFINNIDQLQSAEAITNFNQLFTQRDLPQAEVYTWKNVDDNQLIEGILHYPPGQYRSKNLPLFVLIHGGPSESSLNHFSANSFYWATIAASEGWLVLEPNYRGSFGYGDHFVAEVRNKPLSRPGKDILSGVDQLIKDGIADQHRLTVGGYSYGGLLTNWLITQTKRFNAAVVGAGIVEHASGWGTLGTPGFHKYFFGGFPWETPYIYQSESPFYQLDKVRTPTHIVAGERDMQVPTSQSYMLERALCYRQIPAKLIIFPNEGHIMDFNPIHGKVKIREELKWLKKYGNQSFNYNELSNNNEKLTLSFVFEIYVLFLLYII</sequence>
<proteinExistence type="predicted"/>
<dbReference type="PANTHER" id="PTHR42776:SF27">
    <property type="entry name" value="DIPEPTIDYL PEPTIDASE FAMILY MEMBER 6"/>
    <property type="match status" value="1"/>
</dbReference>
<accession>A0A813PLH3</accession>
<reference evidence="3" key="1">
    <citation type="submission" date="2021-02" db="EMBL/GenBank/DDBJ databases">
        <authorList>
            <person name="Nowell W R."/>
        </authorList>
    </citation>
    <scope>NUCLEOTIDE SEQUENCE</scope>
</reference>
<organism evidence="3 5">
    <name type="scientific">Adineta steineri</name>
    <dbReference type="NCBI Taxonomy" id="433720"/>
    <lineage>
        <taxon>Eukaryota</taxon>
        <taxon>Metazoa</taxon>
        <taxon>Spiralia</taxon>
        <taxon>Gnathifera</taxon>
        <taxon>Rotifera</taxon>
        <taxon>Eurotatoria</taxon>
        <taxon>Bdelloidea</taxon>
        <taxon>Adinetida</taxon>
        <taxon>Adinetidae</taxon>
        <taxon>Adineta</taxon>
    </lineage>
</organism>
<keyword evidence="1" id="KW-0378">Hydrolase</keyword>
<dbReference type="GO" id="GO:0006508">
    <property type="term" value="P:proteolysis"/>
    <property type="evidence" value="ECO:0007669"/>
    <property type="project" value="InterPro"/>
</dbReference>
<dbReference type="SUPFAM" id="SSF53474">
    <property type="entry name" value="alpha/beta-Hydrolases"/>
    <property type="match status" value="1"/>
</dbReference>
<dbReference type="InterPro" id="IPR011042">
    <property type="entry name" value="6-blade_b-propeller_TolB-like"/>
</dbReference>
<dbReference type="Proteomes" id="UP000663844">
    <property type="component" value="Unassembled WGS sequence"/>
</dbReference>
<evidence type="ECO:0000313" key="4">
    <source>
        <dbReference type="EMBL" id="CAF3986513.1"/>
    </source>
</evidence>
<gene>
    <name evidence="3" type="ORF">JYZ213_LOCUS2836</name>
    <name evidence="4" type="ORF">OXD698_LOCUS28694</name>
</gene>
<dbReference type="GO" id="GO:0004252">
    <property type="term" value="F:serine-type endopeptidase activity"/>
    <property type="evidence" value="ECO:0007669"/>
    <property type="project" value="TreeGrafter"/>
</dbReference>
<name>A0A813PLH3_9BILA</name>
<dbReference type="Gene3D" id="3.40.50.1820">
    <property type="entry name" value="alpha/beta hydrolase"/>
    <property type="match status" value="1"/>
</dbReference>
<feature type="domain" description="Peptidase S9 prolyl oligopeptidase catalytic" evidence="2">
    <location>
        <begin position="467"/>
        <end position="667"/>
    </location>
</feature>
<dbReference type="InterPro" id="IPR001375">
    <property type="entry name" value="Peptidase_S9_cat"/>
</dbReference>
<dbReference type="PANTHER" id="PTHR42776">
    <property type="entry name" value="SERINE PEPTIDASE S9 FAMILY MEMBER"/>
    <property type="match status" value="1"/>
</dbReference>
<dbReference type="EMBL" id="CAJNOG010000015">
    <property type="protein sequence ID" value="CAF0757104.1"/>
    <property type="molecule type" value="Genomic_DNA"/>
</dbReference>
<dbReference type="Gene3D" id="2.120.10.30">
    <property type="entry name" value="TolB, C-terminal domain"/>
    <property type="match status" value="2"/>
</dbReference>
<evidence type="ECO:0000313" key="5">
    <source>
        <dbReference type="Proteomes" id="UP000663845"/>
    </source>
</evidence>
<evidence type="ECO:0000313" key="3">
    <source>
        <dbReference type="EMBL" id="CAF0757104.1"/>
    </source>
</evidence>
<comment type="caution">
    <text evidence="3">The sequence shown here is derived from an EMBL/GenBank/DDBJ whole genome shotgun (WGS) entry which is preliminary data.</text>
</comment>
<dbReference type="AlphaFoldDB" id="A0A813PLH3"/>
<dbReference type="Pfam" id="PF00326">
    <property type="entry name" value="Peptidase_S9"/>
    <property type="match status" value="1"/>
</dbReference>
<dbReference type="EMBL" id="CAJOAZ010003125">
    <property type="protein sequence ID" value="CAF3986513.1"/>
    <property type="molecule type" value="Genomic_DNA"/>
</dbReference>
<evidence type="ECO:0000256" key="1">
    <source>
        <dbReference type="ARBA" id="ARBA00022801"/>
    </source>
</evidence>
<dbReference type="InterPro" id="IPR029058">
    <property type="entry name" value="AB_hydrolase_fold"/>
</dbReference>
<protein>
    <recommendedName>
        <fullName evidence="2">Peptidase S9 prolyl oligopeptidase catalytic domain-containing protein</fullName>
    </recommendedName>
</protein>
<evidence type="ECO:0000259" key="2">
    <source>
        <dbReference type="Pfam" id="PF00326"/>
    </source>
</evidence>